<dbReference type="AlphaFoldDB" id="A0ABC8QWI9"/>
<dbReference type="Proteomes" id="UP001642360">
    <property type="component" value="Unassembled WGS sequence"/>
</dbReference>
<name>A0ABC8QWI9_9AQUA</name>
<keyword evidence="2" id="KW-1185">Reference proteome</keyword>
<organism evidence="1 2">
    <name type="scientific">Ilex paraguariensis</name>
    <name type="common">yerba mate</name>
    <dbReference type="NCBI Taxonomy" id="185542"/>
    <lineage>
        <taxon>Eukaryota</taxon>
        <taxon>Viridiplantae</taxon>
        <taxon>Streptophyta</taxon>
        <taxon>Embryophyta</taxon>
        <taxon>Tracheophyta</taxon>
        <taxon>Spermatophyta</taxon>
        <taxon>Magnoliopsida</taxon>
        <taxon>eudicotyledons</taxon>
        <taxon>Gunneridae</taxon>
        <taxon>Pentapetalae</taxon>
        <taxon>asterids</taxon>
        <taxon>campanulids</taxon>
        <taxon>Aquifoliales</taxon>
        <taxon>Aquifoliaceae</taxon>
        <taxon>Ilex</taxon>
    </lineage>
</organism>
<evidence type="ECO:0000313" key="1">
    <source>
        <dbReference type="EMBL" id="CAK9137118.1"/>
    </source>
</evidence>
<reference evidence="1 2" key="1">
    <citation type="submission" date="2024-02" db="EMBL/GenBank/DDBJ databases">
        <authorList>
            <person name="Vignale AGUSTIN F."/>
            <person name="Sosa J E."/>
            <person name="Modenutti C."/>
        </authorList>
    </citation>
    <scope>NUCLEOTIDE SEQUENCE [LARGE SCALE GENOMIC DNA]</scope>
</reference>
<gene>
    <name evidence="1" type="ORF">ILEXP_LOCUS4137</name>
</gene>
<protein>
    <submittedName>
        <fullName evidence="1">Uncharacterized protein</fullName>
    </submittedName>
</protein>
<evidence type="ECO:0000313" key="2">
    <source>
        <dbReference type="Proteomes" id="UP001642360"/>
    </source>
</evidence>
<sequence>MKVEEVDLVEGMKVGGEHGGADNWAGSSGQHIATFGGALERLSRRTVELEEMPIHHEIQLKSPNWLFGQRKHEHSNSVPKVASHDVANGGSQEEKGIDGLCDLNWLSSIGDTNEEDVFQRYLSMTSVDEGNGWYGGTLLGDQDENSEIYRHYAELCQEIQVFSNQGFLEADQIDVSISEFVYCPGFYGKHMHTQKREKKLKIATNTVLGRSVMGPAMEPFQHDPEKEKHYADILCMGTIDCMDDAAVEAEMEASLKEYDQIGADLGIVPKSCKALAGDPSQLTRWIIGEERMHKV</sequence>
<proteinExistence type="predicted"/>
<dbReference type="EMBL" id="CAUOFW020000803">
    <property type="protein sequence ID" value="CAK9137118.1"/>
    <property type="molecule type" value="Genomic_DNA"/>
</dbReference>
<comment type="caution">
    <text evidence="1">The sequence shown here is derived from an EMBL/GenBank/DDBJ whole genome shotgun (WGS) entry which is preliminary data.</text>
</comment>
<accession>A0ABC8QWI9</accession>